<reference evidence="2" key="1">
    <citation type="journal article" date="2015" name="Nature">
        <title>Complex archaea that bridge the gap between prokaryotes and eukaryotes.</title>
        <authorList>
            <person name="Spang A."/>
            <person name="Saw J.H."/>
            <person name="Jorgensen S.L."/>
            <person name="Zaremba-Niedzwiedzka K."/>
            <person name="Martijn J."/>
            <person name="Lind A.E."/>
            <person name="van Eijk R."/>
            <person name="Schleper C."/>
            <person name="Guy L."/>
            <person name="Ettema T.J."/>
        </authorList>
    </citation>
    <scope>NUCLEOTIDE SEQUENCE</scope>
</reference>
<protein>
    <recommendedName>
        <fullName evidence="1">TOD1/MUCI70 glycosyltransferase-like domain-containing protein</fullName>
    </recommendedName>
</protein>
<name>A0A0F9JPP5_9ZZZZ</name>
<evidence type="ECO:0000259" key="1">
    <source>
        <dbReference type="Pfam" id="PF04765"/>
    </source>
</evidence>
<gene>
    <name evidence="2" type="ORF">LCGC14_1732170</name>
</gene>
<organism evidence="2">
    <name type="scientific">marine sediment metagenome</name>
    <dbReference type="NCBI Taxonomy" id="412755"/>
    <lineage>
        <taxon>unclassified sequences</taxon>
        <taxon>metagenomes</taxon>
        <taxon>ecological metagenomes</taxon>
    </lineage>
</organism>
<comment type="caution">
    <text evidence="2">The sequence shown here is derived from an EMBL/GenBank/DDBJ whole genome shotgun (WGS) entry which is preliminary data.</text>
</comment>
<dbReference type="AlphaFoldDB" id="A0A0F9JPP5"/>
<dbReference type="EMBL" id="LAZR01015730">
    <property type="protein sequence ID" value="KKM07616.1"/>
    <property type="molecule type" value="Genomic_DNA"/>
</dbReference>
<sequence>MIVYTVITNDYDTLRDPRVVTPGWRYVCFSDQPIESDVWEFHKIGSTPGADREVKIMGHKFFNEVALYLDGHFHIKKDLLSFVSKISTPFSIPVHKLRCCLYQEAAQLIHRGIVPSSPTQGQMERYRLEGFPPDFGLGANGIMLRDLSDPKVQAVNELWWDEWKNGIKRDQLSLMYCFWKKGWKPSFFPQTQYKKFIKKVKHNETKEKILVVD</sequence>
<evidence type="ECO:0000313" key="2">
    <source>
        <dbReference type="EMBL" id="KKM07616.1"/>
    </source>
</evidence>
<accession>A0A0F9JPP5</accession>
<proteinExistence type="predicted"/>
<feature type="domain" description="TOD1/MUCI70 glycosyltransferase-like" evidence="1">
    <location>
        <begin position="55"/>
        <end position="202"/>
    </location>
</feature>
<dbReference type="InterPro" id="IPR048354">
    <property type="entry name" value="TOD1_MUCI70_glycTrfase_dom"/>
</dbReference>
<dbReference type="Pfam" id="PF04765">
    <property type="entry name" value="TOD1_MUCI70"/>
    <property type="match status" value="1"/>
</dbReference>